<reference evidence="2" key="1">
    <citation type="journal article" date="2001" name="Int. J. Syst. Evol. Microbiol.">
        <title>Methanofollis aquaemaris sp. nov., a methanogen isolated from an aquaculture fish pond.</title>
        <authorList>
            <person name="Lai M.C."/>
            <person name="Chen S.C."/>
        </authorList>
    </citation>
    <scope>NUCLEOTIDE SEQUENCE</scope>
    <source>
        <strain evidence="2">N2F9704</strain>
    </source>
</reference>
<dbReference type="RefSeq" id="WP_265581774.1">
    <property type="nucleotide sequence ID" value="NZ_CP036172.1"/>
</dbReference>
<gene>
    <name evidence="2" type="ORF">RJ40_02420</name>
</gene>
<dbReference type="GeneID" id="76423181"/>
<evidence type="ECO:0000313" key="2">
    <source>
        <dbReference type="EMBL" id="QSZ66432.1"/>
    </source>
</evidence>
<organism evidence="2 3">
    <name type="scientific">Methanofollis aquaemaris</name>
    <dbReference type="NCBI Taxonomy" id="126734"/>
    <lineage>
        <taxon>Archaea</taxon>
        <taxon>Methanobacteriati</taxon>
        <taxon>Methanobacteriota</taxon>
        <taxon>Stenosarchaea group</taxon>
        <taxon>Methanomicrobia</taxon>
        <taxon>Methanomicrobiales</taxon>
        <taxon>Methanomicrobiaceae</taxon>
        <taxon>Methanofollis</taxon>
    </lineage>
</organism>
<name>A0A8A3S2Y7_9EURY</name>
<dbReference type="KEGG" id="maqe:RJ40_02420"/>
<reference evidence="2" key="2">
    <citation type="submission" date="2019-02" db="EMBL/GenBank/DDBJ databases">
        <authorList>
            <person name="Chen S.-C."/>
            <person name="Chien H.-H."/>
            <person name="Lai M.-C."/>
        </authorList>
    </citation>
    <scope>NUCLEOTIDE SEQUENCE</scope>
    <source>
        <strain evidence="2">N2F9704</strain>
    </source>
</reference>
<dbReference type="AlphaFoldDB" id="A0A8A3S2Y7"/>
<evidence type="ECO:0000313" key="3">
    <source>
        <dbReference type="Proteomes" id="UP001042704"/>
    </source>
</evidence>
<dbReference type="EMBL" id="CP036172">
    <property type="protein sequence ID" value="QSZ66432.1"/>
    <property type="molecule type" value="Genomic_DNA"/>
</dbReference>
<proteinExistence type="predicted"/>
<keyword evidence="1" id="KW-0175">Coiled coil</keyword>
<accession>A0A8A3S2Y7</accession>
<dbReference type="Proteomes" id="UP001042704">
    <property type="component" value="Chromosome"/>
</dbReference>
<evidence type="ECO:0000256" key="1">
    <source>
        <dbReference type="SAM" id="Coils"/>
    </source>
</evidence>
<keyword evidence="3" id="KW-1185">Reference proteome</keyword>
<sequence length="107" mass="12392">MSTRKRNIQISPRLPPSTYDWLKDMVERGEYPNINQAVIAILGECKTNYDIKRIRGKVSDDIEDVKKRLDILESENTALKTELESIKAREEQIDKLTAIVAKYKDIL</sequence>
<protein>
    <submittedName>
        <fullName evidence="2">Uncharacterized protein</fullName>
    </submittedName>
</protein>
<feature type="coiled-coil region" evidence="1">
    <location>
        <begin position="55"/>
        <end position="89"/>
    </location>
</feature>